<reference evidence="3" key="1">
    <citation type="journal article" date="2022" name="Int. J. Mol. Sci.">
        <title>Draft Genome of Tanacetum Coccineum: Genomic Comparison of Closely Related Tanacetum-Family Plants.</title>
        <authorList>
            <person name="Yamashiro T."/>
            <person name="Shiraishi A."/>
            <person name="Nakayama K."/>
            <person name="Satake H."/>
        </authorList>
    </citation>
    <scope>NUCLEOTIDE SEQUENCE</scope>
</reference>
<keyword evidence="1" id="KW-0175">Coiled coil</keyword>
<proteinExistence type="predicted"/>
<dbReference type="EMBL" id="BQNB010017975">
    <property type="protein sequence ID" value="GJT69308.1"/>
    <property type="molecule type" value="Genomic_DNA"/>
</dbReference>
<name>A0ABQ5G2I6_9ASTR</name>
<organism evidence="3 4">
    <name type="scientific">Tanacetum coccineum</name>
    <dbReference type="NCBI Taxonomy" id="301880"/>
    <lineage>
        <taxon>Eukaryota</taxon>
        <taxon>Viridiplantae</taxon>
        <taxon>Streptophyta</taxon>
        <taxon>Embryophyta</taxon>
        <taxon>Tracheophyta</taxon>
        <taxon>Spermatophyta</taxon>
        <taxon>Magnoliopsida</taxon>
        <taxon>eudicotyledons</taxon>
        <taxon>Gunneridae</taxon>
        <taxon>Pentapetalae</taxon>
        <taxon>asterids</taxon>
        <taxon>campanulids</taxon>
        <taxon>Asterales</taxon>
        <taxon>Asteraceae</taxon>
        <taxon>Asteroideae</taxon>
        <taxon>Anthemideae</taxon>
        <taxon>Anthemidinae</taxon>
        <taxon>Tanacetum</taxon>
    </lineage>
</organism>
<sequence>MLKKLIDLGLLLQDHFSPLPKIDPKDKGKKKIKEEDESESESDGIPEAEKKFKQLESDEYQLRFLETGSKLYLETRQRISRLKEAEKQVINEEEEENELKKSKLKKKPSLPNFCLHGELKKSKLTEEPSWAPYSLEDLKKILRLSTNDSELYNKTHHRIPYTQERSEAANELKKSKSKKIPAELQYSLDDLKHILTLLRQDSKLYNKTQHRISCIKRRREAAKLKVPAFTEPGTTSTPKAPDNEEEEIRLKVPKPDERCFFSDLTEEQLMPSFGELRKFRFVMCK</sequence>
<evidence type="ECO:0000313" key="3">
    <source>
        <dbReference type="EMBL" id="GJT69308.1"/>
    </source>
</evidence>
<dbReference type="Proteomes" id="UP001151760">
    <property type="component" value="Unassembled WGS sequence"/>
</dbReference>
<reference evidence="3" key="2">
    <citation type="submission" date="2022-01" db="EMBL/GenBank/DDBJ databases">
        <authorList>
            <person name="Yamashiro T."/>
            <person name="Shiraishi A."/>
            <person name="Satake H."/>
            <person name="Nakayama K."/>
        </authorList>
    </citation>
    <scope>NUCLEOTIDE SEQUENCE</scope>
</reference>
<accession>A0ABQ5G2I6</accession>
<feature type="coiled-coil region" evidence="1">
    <location>
        <begin position="76"/>
        <end position="103"/>
    </location>
</feature>
<feature type="region of interest" description="Disordered" evidence="2">
    <location>
        <begin position="228"/>
        <end position="248"/>
    </location>
</feature>
<feature type="region of interest" description="Disordered" evidence="2">
    <location>
        <begin position="16"/>
        <end position="50"/>
    </location>
</feature>
<evidence type="ECO:0000256" key="1">
    <source>
        <dbReference type="SAM" id="Coils"/>
    </source>
</evidence>
<gene>
    <name evidence="3" type="ORF">Tco_1028594</name>
</gene>
<feature type="compositionally biased region" description="Acidic residues" evidence="2">
    <location>
        <begin position="35"/>
        <end position="46"/>
    </location>
</feature>
<keyword evidence="4" id="KW-1185">Reference proteome</keyword>
<evidence type="ECO:0000256" key="2">
    <source>
        <dbReference type="SAM" id="MobiDB-lite"/>
    </source>
</evidence>
<protein>
    <submittedName>
        <fullName evidence="3">Uncharacterized protein</fullName>
    </submittedName>
</protein>
<comment type="caution">
    <text evidence="3">The sequence shown here is derived from an EMBL/GenBank/DDBJ whole genome shotgun (WGS) entry which is preliminary data.</text>
</comment>
<evidence type="ECO:0000313" key="4">
    <source>
        <dbReference type="Proteomes" id="UP001151760"/>
    </source>
</evidence>
<feature type="non-terminal residue" evidence="3">
    <location>
        <position position="285"/>
    </location>
</feature>